<feature type="domain" description="Methyl-accepting transducer" evidence="5">
    <location>
        <begin position="125"/>
        <end position="265"/>
    </location>
</feature>
<dbReference type="RefSeq" id="WP_006891488.1">
    <property type="nucleotide sequence ID" value="NZ_JH109152.1"/>
</dbReference>
<dbReference type="PANTHER" id="PTHR43531">
    <property type="entry name" value="PROTEIN ICFG"/>
    <property type="match status" value="1"/>
</dbReference>
<sequence length="416" mass="46380">MSPETNVSSDVFELPTIAGKELWRATYMALALFALVGWAAMMFQSDLDRLLGGQRDFVILAAAALILIATNMSLIRRASRRIELRASQVQVAASLAVRPAEQAALMVEHHLRLDEAMGVQLKGVVGDTENAAMMLMLEVRKLSDAANTLMSYLDNSNMNARDMEHEIGESVAFIVRIDNFVRELPDRIQQDMAFMREAGKEIDELGKYVDVIKEVSKKTDFLARNVSIEAASVGEFGAGFVEVADEICKLSEQSTNAAAMIEQSLTVARNIRQNGHKFNFLQEYAQQICDADKVVESIRSLQESHENMRQYYQTLFSVVTEHNTCLAAGLGEILGHIQFQDVVRQRIERMENAVAKRNVLFQAFAQGLDTPDADLLELAEQMRVVLDEYLALESRHAPAANNASEQDAGLPQFELF</sequence>
<evidence type="ECO:0000256" key="3">
    <source>
        <dbReference type="PROSITE-ProRule" id="PRU00284"/>
    </source>
</evidence>
<dbReference type="InterPro" id="IPR004089">
    <property type="entry name" value="MCPsignal_dom"/>
</dbReference>
<evidence type="ECO:0000256" key="4">
    <source>
        <dbReference type="SAM" id="Phobius"/>
    </source>
</evidence>
<dbReference type="HOGENOM" id="CLU_053700_0_0_6"/>
<dbReference type="STRING" id="697282.Mettu_2170"/>
<dbReference type="AlphaFoldDB" id="G3IWW6"/>
<dbReference type="eggNOG" id="COG0840">
    <property type="taxonomic scope" value="Bacteria"/>
</dbReference>
<dbReference type="EMBL" id="JH109152">
    <property type="protein sequence ID" value="EGW23321.1"/>
    <property type="molecule type" value="Genomic_DNA"/>
</dbReference>
<evidence type="ECO:0000313" key="6">
    <source>
        <dbReference type="EMBL" id="EGW23321.1"/>
    </source>
</evidence>
<evidence type="ECO:0000259" key="5">
    <source>
        <dbReference type="PROSITE" id="PS50111"/>
    </source>
</evidence>
<feature type="transmembrane region" description="Helical" evidence="4">
    <location>
        <begin position="25"/>
        <end position="45"/>
    </location>
</feature>
<dbReference type="SUPFAM" id="SSF58104">
    <property type="entry name" value="Methyl-accepting chemotaxis protein (MCP) signaling domain"/>
    <property type="match status" value="1"/>
</dbReference>
<keyword evidence="4" id="KW-0472">Membrane</keyword>
<gene>
    <name evidence="6" type="ORF">Mettu_2170</name>
</gene>
<reference evidence="6 7" key="1">
    <citation type="submission" date="2011-06" db="EMBL/GenBank/DDBJ databases">
        <title>Genomic sequence of Methylobacter tundripaludum SV96.</title>
        <authorList>
            <consortium name="US DOE Joint Genome Institute"/>
            <person name="Lucas S."/>
            <person name="Han J."/>
            <person name="Lapidus A."/>
            <person name="Cheng J.-F."/>
            <person name="Goodwin L."/>
            <person name="Pitluck S."/>
            <person name="Held B."/>
            <person name="Detter J.C."/>
            <person name="Han C."/>
            <person name="Tapia R."/>
            <person name="Land M."/>
            <person name="Hauser L."/>
            <person name="Kyrpides N."/>
            <person name="Ivanova N."/>
            <person name="Ovchinnikova G."/>
            <person name="Pagani I."/>
            <person name="Klotz M.G."/>
            <person name="Dispirito A.A."/>
            <person name="Murrell J.C."/>
            <person name="Dunfield P."/>
            <person name="Kalyuzhnaya M.G."/>
            <person name="Svenning M."/>
            <person name="Trotsenko Y.A."/>
            <person name="Stein L.Y."/>
            <person name="Woyke T."/>
        </authorList>
    </citation>
    <scope>NUCLEOTIDE SEQUENCE [LARGE SCALE GENOMIC DNA]</scope>
    <source>
        <strain evidence="7">ATCC BAA-1195 / DSM 17260 / SV96</strain>
    </source>
</reference>
<keyword evidence="3" id="KW-0807">Transducer</keyword>
<dbReference type="GO" id="GO:0006935">
    <property type="term" value="P:chemotaxis"/>
    <property type="evidence" value="ECO:0007669"/>
    <property type="project" value="UniProtKB-KW"/>
</dbReference>
<feature type="transmembrane region" description="Helical" evidence="4">
    <location>
        <begin position="57"/>
        <end position="75"/>
    </location>
</feature>
<keyword evidence="4" id="KW-0812">Transmembrane</keyword>
<comment type="similarity">
    <text evidence="2">Belongs to the methyl-accepting chemotaxis (MCP) protein family.</text>
</comment>
<dbReference type="Proteomes" id="UP000004664">
    <property type="component" value="Unassembled WGS sequence"/>
</dbReference>
<dbReference type="InterPro" id="IPR051310">
    <property type="entry name" value="MCP_chemotaxis"/>
</dbReference>
<evidence type="ECO:0000256" key="1">
    <source>
        <dbReference type="ARBA" id="ARBA00022500"/>
    </source>
</evidence>
<dbReference type="PROSITE" id="PS50111">
    <property type="entry name" value="CHEMOTAXIS_TRANSDUC_2"/>
    <property type="match status" value="1"/>
</dbReference>
<name>G3IWW6_METTV</name>
<protein>
    <submittedName>
        <fullName evidence="6">Chemotaxis sensory transducer</fullName>
    </submittedName>
</protein>
<dbReference type="Gene3D" id="1.10.287.950">
    <property type="entry name" value="Methyl-accepting chemotaxis protein"/>
    <property type="match status" value="1"/>
</dbReference>
<dbReference type="GO" id="GO:0007165">
    <property type="term" value="P:signal transduction"/>
    <property type="evidence" value="ECO:0007669"/>
    <property type="project" value="UniProtKB-KW"/>
</dbReference>
<dbReference type="GO" id="GO:0005886">
    <property type="term" value="C:plasma membrane"/>
    <property type="evidence" value="ECO:0007669"/>
    <property type="project" value="TreeGrafter"/>
</dbReference>
<organism evidence="6 7">
    <name type="scientific">Methylobacter tundripaludum (strain ATCC BAA-1195 / DSM 17260 / SV96)</name>
    <dbReference type="NCBI Taxonomy" id="697282"/>
    <lineage>
        <taxon>Bacteria</taxon>
        <taxon>Pseudomonadati</taxon>
        <taxon>Pseudomonadota</taxon>
        <taxon>Gammaproteobacteria</taxon>
        <taxon>Methylococcales</taxon>
        <taxon>Methylococcaceae</taxon>
        <taxon>Methylobacter</taxon>
    </lineage>
</organism>
<evidence type="ECO:0000256" key="2">
    <source>
        <dbReference type="ARBA" id="ARBA00029447"/>
    </source>
</evidence>
<evidence type="ECO:0000313" key="7">
    <source>
        <dbReference type="Proteomes" id="UP000004664"/>
    </source>
</evidence>
<dbReference type="PANTHER" id="PTHR43531:SF11">
    <property type="entry name" value="METHYL-ACCEPTING CHEMOTAXIS PROTEIN 3"/>
    <property type="match status" value="1"/>
</dbReference>
<dbReference type="SMART" id="SM00283">
    <property type="entry name" value="MA"/>
    <property type="match status" value="1"/>
</dbReference>
<keyword evidence="7" id="KW-1185">Reference proteome</keyword>
<dbReference type="GO" id="GO:0004888">
    <property type="term" value="F:transmembrane signaling receptor activity"/>
    <property type="evidence" value="ECO:0007669"/>
    <property type="project" value="TreeGrafter"/>
</dbReference>
<keyword evidence="1" id="KW-0145">Chemotaxis</keyword>
<dbReference type="Pfam" id="PF00015">
    <property type="entry name" value="MCPsignal"/>
    <property type="match status" value="1"/>
</dbReference>
<proteinExistence type="inferred from homology"/>
<accession>G3IWW6</accession>
<keyword evidence="4" id="KW-1133">Transmembrane helix</keyword>